<protein>
    <recommendedName>
        <fullName evidence="3">Phage tail protein</fullName>
    </recommendedName>
</protein>
<dbReference type="RefSeq" id="WP_127733990.1">
    <property type="nucleotide sequence ID" value="NZ_SACP01000047.1"/>
</dbReference>
<keyword evidence="2" id="KW-1185">Reference proteome</keyword>
<evidence type="ECO:0008006" key="3">
    <source>
        <dbReference type="Google" id="ProtNLM"/>
    </source>
</evidence>
<sequence length="427" mass="45664">MTAPYFGYDTSRPKDDIVATSGADFSKVGYCSTSDDADPAVFPPDEPVRFTSTDPTYLAKLGTGYLADAVRGLNAQLGGYGADLTVVRVPEGAGATAAARLAATMARIIGSAGSQTGLYALRAATQHVKMTPRLIGVPGYTAQQPDGLLVANPIVAALPEHLEALRAVSVVDVAAGTKEAAIAARETMSSQRLIPLGVAARVYETIGNQSTLVTRPMSPRILGLFVRQDNNHEGKPFEPIANLPVLGLADLSRPIAFSMIDGAVEGQVLLAQDVSVVVRGESANVDAIADGGFVFIGTESAETSELWSQFHQVRGQDYLDVKMQKITREYLGGRITPRRVEAWLKSLGFMLEAHVNAEDLLGYKLDFRRAVNSTDEVRMGHLTVESYIEQAAVFRRATNIVRRYRPAVDATIDAIIARAGSQSATIV</sequence>
<comment type="caution">
    <text evidence="1">The sequence shown here is derived from an EMBL/GenBank/DDBJ whole genome shotgun (WGS) entry which is preliminary data.</text>
</comment>
<gene>
    <name evidence="1" type="ORF">EOE48_27050</name>
</gene>
<reference evidence="1 2" key="1">
    <citation type="submission" date="2019-01" db="EMBL/GenBank/DDBJ databases">
        <authorList>
            <person name="Chen W.-M."/>
        </authorList>
    </citation>
    <scope>NUCLEOTIDE SEQUENCE [LARGE SCALE GENOMIC DNA]</scope>
    <source>
        <strain evidence="1 2">TER-1</strain>
    </source>
</reference>
<accession>A0A437NT20</accession>
<dbReference type="Proteomes" id="UP000286997">
    <property type="component" value="Unassembled WGS sequence"/>
</dbReference>
<dbReference type="AlphaFoldDB" id="A0A437NT20"/>
<evidence type="ECO:0000313" key="2">
    <source>
        <dbReference type="Proteomes" id="UP000286997"/>
    </source>
</evidence>
<name>A0A437NT20_9HYPH</name>
<evidence type="ECO:0000313" key="1">
    <source>
        <dbReference type="EMBL" id="RVU13170.1"/>
    </source>
</evidence>
<proteinExistence type="predicted"/>
<dbReference type="EMBL" id="SACP01000047">
    <property type="protein sequence ID" value="RVU13170.1"/>
    <property type="molecule type" value="Genomic_DNA"/>
</dbReference>
<organism evidence="1 2">
    <name type="scientific">Methylobacterium oryzihabitans</name>
    <dbReference type="NCBI Taxonomy" id="2499852"/>
    <lineage>
        <taxon>Bacteria</taxon>
        <taxon>Pseudomonadati</taxon>
        <taxon>Pseudomonadota</taxon>
        <taxon>Alphaproteobacteria</taxon>
        <taxon>Hyphomicrobiales</taxon>
        <taxon>Methylobacteriaceae</taxon>
        <taxon>Methylobacterium</taxon>
    </lineage>
</organism>
<dbReference type="OrthoDB" id="9767864at2"/>